<dbReference type="PANTHER" id="PTHR33112:SF16">
    <property type="entry name" value="HETEROKARYON INCOMPATIBILITY DOMAIN-CONTAINING PROTEIN"/>
    <property type="match status" value="1"/>
</dbReference>
<dbReference type="InterPro" id="IPR010730">
    <property type="entry name" value="HET"/>
</dbReference>
<dbReference type="AlphaFoldDB" id="A0A6A5ZE99"/>
<dbReference type="EMBL" id="ML977319">
    <property type="protein sequence ID" value="KAF2117394.1"/>
    <property type="molecule type" value="Genomic_DNA"/>
</dbReference>
<reference evidence="2" key="1">
    <citation type="journal article" date="2020" name="Stud. Mycol.">
        <title>101 Dothideomycetes genomes: a test case for predicting lifestyles and emergence of pathogens.</title>
        <authorList>
            <person name="Haridas S."/>
            <person name="Albert R."/>
            <person name="Binder M."/>
            <person name="Bloem J."/>
            <person name="Labutti K."/>
            <person name="Salamov A."/>
            <person name="Andreopoulos B."/>
            <person name="Baker S."/>
            <person name="Barry K."/>
            <person name="Bills G."/>
            <person name="Bluhm B."/>
            <person name="Cannon C."/>
            <person name="Castanera R."/>
            <person name="Culley D."/>
            <person name="Daum C."/>
            <person name="Ezra D."/>
            <person name="Gonzalez J."/>
            <person name="Henrissat B."/>
            <person name="Kuo A."/>
            <person name="Liang C."/>
            <person name="Lipzen A."/>
            <person name="Lutzoni F."/>
            <person name="Magnuson J."/>
            <person name="Mondo S."/>
            <person name="Nolan M."/>
            <person name="Ohm R."/>
            <person name="Pangilinan J."/>
            <person name="Park H.-J."/>
            <person name="Ramirez L."/>
            <person name="Alfaro M."/>
            <person name="Sun H."/>
            <person name="Tritt A."/>
            <person name="Yoshinaga Y."/>
            <person name="Zwiers L.-H."/>
            <person name="Turgeon B."/>
            <person name="Goodwin S."/>
            <person name="Spatafora J."/>
            <person name="Crous P."/>
            <person name="Grigoriev I."/>
        </authorList>
    </citation>
    <scope>NUCLEOTIDE SEQUENCE</scope>
    <source>
        <strain evidence="2">CBS 627.86</strain>
    </source>
</reference>
<dbReference type="Pfam" id="PF06985">
    <property type="entry name" value="HET"/>
    <property type="match status" value="1"/>
</dbReference>
<sequence>MSLELARRPTARVPEPLDRVKALVCKRCWETVFDTEEFERFGRREVESFEYTVPKEELELSIKENCGWCMLMRSQFRAVRRNPLIKISHVSGNATPKGSNLYLVEAGGNSFLVNMSTDDDNLAAEQVTARKIETNLSPPNTRKQITEWLIECAGHQCCPEQIDLPLPTRLIDVTTLQLITTKGQIGKYAALSYCWGNSSQTLLQSFTLKSFSRRLNFDGFPQTIKDAILVTRSISIPYLWVDALCIVQDSEEDKAHEIGLMAQVFGNAYITIVASSANSASEGFLETRNAYEEGVTLPFRIGKNCFGSVKTYAKSWSPFDEEDLQKHVEPVNKRAWTLQEQLIARRLLMYEAHTLQWRCRATTANLGQSLYHQKFNSYQRPKMLAQFILDPKEAYRDWHQIVEEYSSRAASHQSDKLPAIAALAERMAPALGKYHAGVWEHYIIEQLCWQQWRRPTSQFDLSVYRAPSWSWASVDGWVRWLTYDPSDACCTFVRVVTAPKNKAVPYGEVSSSFITLRGKLLLVSIMVSPITVFANTYTSESPSMRFLKTYFQQSSSFTTQILETPVKIKLSFEEGRQGCSTGLAYLLQLSISVIPYIVPIKECKGIILVPAGPHTFRRIGFFHECLNNNFEGISEEKITIV</sequence>
<dbReference type="PANTHER" id="PTHR33112">
    <property type="entry name" value="DOMAIN PROTEIN, PUTATIVE-RELATED"/>
    <property type="match status" value="1"/>
</dbReference>
<protein>
    <submittedName>
        <fullName evidence="2">Heterokaryon incompatibility protein-domain-containing protein</fullName>
    </submittedName>
</protein>
<gene>
    <name evidence="2" type="ORF">BDV96DRAFT_572006</name>
</gene>
<evidence type="ECO:0000313" key="3">
    <source>
        <dbReference type="Proteomes" id="UP000799770"/>
    </source>
</evidence>
<dbReference type="Proteomes" id="UP000799770">
    <property type="component" value="Unassembled WGS sequence"/>
</dbReference>
<proteinExistence type="predicted"/>
<name>A0A6A5ZE99_9PLEO</name>
<keyword evidence="3" id="KW-1185">Reference proteome</keyword>
<accession>A0A6A5ZE99</accession>
<feature type="domain" description="Heterokaryon incompatibility" evidence="1">
    <location>
        <begin position="188"/>
        <end position="340"/>
    </location>
</feature>
<organism evidence="2 3">
    <name type="scientific">Lophiotrema nucula</name>
    <dbReference type="NCBI Taxonomy" id="690887"/>
    <lineage>
        <taxon>Eukaryota</taxon>
        <taxon>Fungi</taxon>
        <taxon>Dikarya</taxon>
        <taxon>Ascomycota</taxon>
        <taxon>Pezizomycotina</taxon>
        <taxon>Dothideomycetes</taxon>
        <taxon>Pleosporomycetidae</taxon>
        <taxon>Pleosporales</taxon>
        <taxon>Lophiotremataceae</taxon>
        <taxon>Lophiotrema</taxon>
    </lineage>
</organism>
<dbReference type="OrthoDB" id="5125733at2759"/>
<evidence type="ECO:0000259" key="1">
    <source>
        <dbReference type="Pfam" id="PF06985"/>
    </source>
</evidence>
<evidence type="ECO:0000313" key="2">
    <source>
        <dbReference type="EMBL" id="KAF2117394.1"/>
    </source>
</evidence>